<organism evidence="2 4">
    <name type="scientific">Phaeobacter gallaeciensis</name>
    <dbReference type="NCBI Taxonomy" id="60890"/>
    <lineage>
        <taxon>Bacteria</taxon>
        <taxon>Pseudomonadati</taxon>
        <taxon>Pseudomonadota</taxon>
        <taxon>Alphaproteobacteria</taxon>
        <taxon>Rhodobacterales</taxon>
        <taxon>Roseobacteraceae</taxon>
        <taxon>Phaeobacter</taxon>
    </lineage>
</organism>
<evidence type="ECO:0000313" key="4">
    <source>
        <dbReference type="Proteomes" id="UP000092565"/>
    </source>
</evidence>
<gene>
    <name evidence="2" type="ORF">JL2886_03026</name>
    <name evidence="3" type="ORF">PXK24_06690</name>
</gene>
<reference evidence="3 5" key="2">
    <citation type="submission" date="2023-02" db="EMBL/GenBank/DDBJ databases">
        <title>Population genomics of bacteria associated with diatom.</title>
        <authorList>
            <person name="Xie J."/>
            <person name="Wang H."/>
        </authorList>
    </citation>
    <scope>NUCLEOTIDE SEQUENCE [LARGE SCALE GENOMIC DNA]</scope>
    <source>
        <strain evidence="3 5">PT47_8</strain>
    </source>
</reference>
<sequence length="125" mass="13194">MRFTFPIAVIAAAMIGSVVQAATAIQSGDSAKGAILTDGSGMSLYTFDKDTAAVSNCYGDCATKWPPLEASSKARPQGAFGIILRADGARQWTHEGKPLYTWFKDAKSGDITGDGVKGVWHLARP</sequence>
<dbReference type="OrthoDB" id="9800666at2"/>
<dbReference type="RefSeq" id="WP_065272661.1">
    <property type="nucleotide sequence ID" value="NZ_CP015124.1"/>
</dbReference>
<dbReference type="PANTHER" id="PTHR39335">
    <property type="entry name" value="BLL4220 PROTEIN"/>
    <property type="match status" value="1"/>
</dbReference>
<evidence type="ECO:0000313" key="5">
    <source>
        <dbReference type="Proteomes" id="UP001218364"/>
    </source>
</evidence>
<dbReference type="GO" id="GO:0043448">
    <property type="term" value="P:alkane catabolic process"/>
    <property type="evidence" value="ECO:0007669"/>
    <property type="project" value="TreeGrafter"/>
</dbReference>
<feature type="signal peptide" evidence="1">
    <location>
        <begin position="1"/>
        <end position="21"/>
    </location>
</feature>
<dbReference type="Pfam" id="PF03640">
    <property type="entry name" value="Lipoprotein_15"/>
    <property type="match status" value="2"/>
</dbReference>
<name>A0A1B0ZUT2_9RHOB</name>
<dbReference type="AlphaFoldDB" id="A0A1B0ZUT2"/>
<dbReference type="PIRSF" id="PIRSF029720">
    <property type="entry name" value="UCP029720"/>
    <property type="match status" value="1"/>
</dbReference>
<proteinExistence type="predicted"/>
<dbReference type="Proteomes" id="UP000092565">
    <property type="component" value="Chromosome"/>
</dbReference>
<keyword evidence="4" id="KW-1185">Reference proteome</keyword>
<dbReference type="PATRIC" id="fig|60890.4.peg.2950"/>
<dbReference type="InterPro" id="IPR014558">
    <property type="entry name" value="UCP029720"/>
</dbReference>
<dbReference type="Proteomes" id="UP001218364">
    <property type="component" value="Unassembled WGS sequence"/>
</dbReference>
<evidence type="ECO:0000313" key="2">
    <source>
        <dbReference type="EMBL" id="ANP37912.1"/>
    </source>
</evidence>
<evidence type="ECO:0008006" key="6">
    <source>
        <dbReference type="Google" id="ProtNLM"/>
    </source>
</evidence>
<keyword evidence="1" id="KW-0732">Signal</keyword>
<reference evidence="2 4" key="1">
    <citation type="submission" date="2016-04" db="EMBL/GenBank/DDBJ databases">
        <authorList>
            <person name="Evans L.H."/>
            <person name="Alamgir A."/>
            <person name="Owens N."/>
            <person name="Weber N.D."/>
            <person name="Virtaneva K."/>
            <person name="Barbian K."/>
            <person name="Babar A."/>
            <person name="Rosenke K."/>
        </authorList>
    </citation>
    <scope>NUCLEOTIDE SEQUENCE [LARGE SCALE GENOMIC DNA]</scope>
    <source>
        <strain evidence="2 4">JL2886</strain>
    </source>
</reference>
<protein>
    <recommendedName>
        <fullName evidence="6">Lipoprotein with Yx(FWY)xxD motif</fullName>
    </recommendedName>
</protein>
<evidence type="ECO:0000256" key="1">
    <source>
        <dbReference type="SAM" id="SignalP"/>
    </source>
</evidence>
<accession>A0A1B0ZUT2</accession>
<dbReference type="InterPro" id="IPR005297">
    <property type="entry name" value="Lipoprotein_repeat"/>
</dbReference>
<dbReference type="PANTHER" id="PTHR39335:SF1">
    <property type="entry name" value="BLL4220 PROTEIN"/>
    <property type="match status" value="1"/>
</dbReference>
<dbReference type="EMBL" id="JARCJK010000002">
    <property type="protein sequence ID" value="MDE4165374.1"/>
    <property type="molecule type" value="Genomic_DNA"/>
</dbReference>
<evidence type="ECO:0000313" key="3">
    <source>
        <dbReference type="EMBL" id="MDE4165374.1"/>
    </source>
</evidence>
<dbReference type="EMBL" id="CP015124">
    <property type="protein sequence ID" value="ANP37912.1"/>
    <property type="molecule type" value="Genomic_DNA"/>
</dbReference>
<feature type="chain" id="PRO_5044370080" description="Lipoprotein with Yx(FWY)xxD motif" evidence="1">
    <location>
        <begin position="22"/>
        <end position="125"/>
    </location>
</feature>